<protein>
    <submittedName>
        <fullName evidence="1">Uncharacterized protein</fullName>
    </submittedName>
</protein>
<dbReference type="EMBL" id="LAJE02000154">
    <property type="protein sequence ID" value="OEO31561.1"/>
    <property type="molecule type" value="Genomic_DNA"/>
</dbReference>
<gene>
    <name evidence="1" type="ORF">VW23_015705</name>
</gene>
<proteinExistence type="predicted"/>
<evidence type="ECO:0000313" key="2">
    <source>
        <dbReference type="Proteomes" id="UP000095463"/>
    </source>
</evidence>
<dbReference type="AlphaFoldDB" id="A0A1E5XSH7"/>
<evidence type="ECO:0000313" key="1">
    <source>
        <dbReference type="EMBL" id="OEO31561.1"/>
    </source>
</evidence>
<reference evidence="1 2" key="1">
    <citation type="journal article" date="2015" name="Genome Announc.">
        <title>Genome Assemblies of Three Soil-Associated Devosia species: D. insulae, D. limi, and D. soli.</title>
        <authorList>
            <person name="Hassan Y.I."/>
            <person name="Lepp D."/>
            <person name="Zhou T."/>
        </authorList>
    </citation>
    <scope>NUCLEOTIDE SEQUENCE [LARGE SCALE GENOMIC DNA]</scope>
    <source>
        <strain evidence="1 2">DS-56</strain>
    </source>
</reference>
<keyword evidence="2" id="KW-1185">Reference proteome</keyword>
<name>A0A1E5XSH7_9HYPH</name>
<sequence>MTVETQGIEPPARLIGLAWLPGLARLPGLAGCAGCAGLMRRAGPTAFCGFLKYRGRSIGHCLDISLTMKGNSK</sequence>
<organism evidence="1 2">
    <name type="scientific">Devosia insulae DS-56</name>
    <dbReference type="NCBI Taxonomy" id="1116389"/>
    <lineage>
        <taxon>Bacteria</taxon>
        <taxon>Pseudomonadati</taxon>
        <taxon>Pseudomonadota</taxon>
        <taxon>Alphaproteobacteria</taxon>
        <taxon>Hyphomicrobiales</taxon>
        <taxon>Devosiaceae</taxon>
        <taxon>Devosia</taxon>
    </lineage>
</organism>
<comment type="caution">
    <text evidence="1">The sequence shown here is derived from an EMBL/GenBank/DDBJ whole genome shotgun (WGS) entry which is preliminary data.</text>
</comment>
<dbReference type="Proteomes" id="UP000095463">
    <property type="component" value="Unassembled WGS sequence"/>
</dbReference>
<accession>A0A1E5XSH7</accession>